<evidence type="ECO:0000313" key="3">
    <source>
        <dbReference type="Proteomes" id="UP000198510"/>
    </source>
</evidence>
<proteinExistence type="inferred from homology"/>
<protein>
    <submittedName>
        <fullName evidence="2">Outer membrane protein, cobalt-zinc-cadmium efflux system</fullName>
    </submittedName>
</protein>
<dbReference type="Gene3D" id="1.20.1600.10">
    <property type="entry name" value="Outer membrane efflux proteins (OEP)"/>
    <property type="match status" value="1"/>
</dbReference>
<dbReference type="InterPro" id="IPR010131">
    <property type="entry name" value="MdtP/NodT-like"/>
</dbReference>
<dbReference type="GO" id="GO:0015562">
    <property type="term" value="F:efflux transmembrane transporter activity"/>
    <property type="evidence" value="ECO:0007669"/>
    <property type="project" value="InterPro"/>
</dbReference>
<dbReference type="SUPFAM" id="SSF56954">
    <property type="entry name" value="Outer membrane efflux proteins (OEP)"/>
    <property type="match status" value="1"/>
</dbReference>
<comment type="similarity">
    <text evidence="1">Belongs to the outer membrane factor (OMF) (TC 1.B.17) family.</text>
</comment>
<keyword evidence="3" id="KW-1185">Reference proteome</keyword>
<dbReference type="OrthoDB" id="9791261at2"/>
<dbReference type="RefSeq" id="WP_089682753.1">
    <property type="nucleotide sequence ID" value="NZ_FNFO01000004.1"/>
</dbReference>
<dbReference type="Proteomes" id="UP000198510">
    <property type="component" value="Unassembled WGS sequence"/>
</dbReference>
<dbReference type="Pfam" id="PF02321">
    <property type="entry name" value="OEP"/>
    <property type="match status" value="2"/>
</dbReference>
<sequence>MNWQFLFLLCAGLTGSVLRAQETGTARVPEPITLAQAEQLFQTNNLMLLAGHYQIEAARAQVVQQKLWDNPQLSLEHNLYNPTTGRVLEVNSPTATQQAVQLQQLIPLAGKRGYRVRVAELSARQTEYELYDLLRSLRYALRQTFFELHFTQASLALYNDQIGSLRHTVALMEVQQKKGNLSLKEFTRVKAFLFQLENERTETLNQLADLQRDFRTLLGRGGETDFRPVVDTDRYRIAKRGAAAQSLAFCMETASEYRYDLKGQATLVELRQADHALQRAMAVPDLTTGLVYDRIGSAFPHYTGVTLGITLPLWNRNQGNIRMARALTAAEQGRLEHHQLTLENEVVAAYQKVHQTEARYQNIDPSFADDFDRLQEGVLQNFEKRNVTLLEFLDFYESYKESILQLYRLENDRIRAYEELNYVVGKTLFNDETTK</sequence>
<evidence type="ECO:0000256" key="1">
    <source>
        <dbReference type="ARBA" id="ARBA00007613"/>
    </source>
</evidence>
<gene>
    <name evidence="2" type="ORF">SAMN05421823_104555</name>
</gene>
<organism evidence="2 3">
    <name type="scientific">Catalinimonas alkaloidigena</name>
    <dbReference type="NCBI Taxonomy" id="1075417"/>
    <lineage>
        <taxon>Bacteria</taxon>
        <taxon>Pseudomonadati</taxon>
        <taxon>Bacteroidota</taxon>
        <taxon>Cytophagia</taxon>
        <taxon>Cytophagales</taxon>
        <taxon>Catalimonadaceae</taxon>
        <taxon>Catalinimonas</taxon>
    </lineage>
</organism>
<accession>A0A1G9HVN1</accession>
<reference evidence="2 3" key="1">
    <citation type="submission" date="2016-10" db="EMBL/GenBank/DDBJ databases">
        <authorList>
            <person name="de Groot N.N."/>
        </authorList>
    </citation>
    <scope>NUCLEOTIDE SEQUENCE [LARGE SCALE GENOMIC DNA]</scope>
    <source>
        <strain evidence="2 3">DSM 25186</strain>
    </source>
</reference>
<dbReference type="PANTHER" id="PTHR30203">
    <property type="entry name" value="OUTER MEMBRANE CATION EFFLUX PROTEIN"/>
    <property type="match status" value="1"/>
</dbReference>
<name>A0A1G9HVN1_9BACT</name>
<dbReference type="AlphaFoldDB" id="A0A1G9HVN1"/>
<dbReference type="PANTHER" id="PTHR30203:SF23">
    <property type="entry name" value="OUTER MEMBRANE EFFLUX PROTEIN"/>
    <property type="match status" value="1"/>
</dbReference>
<dbReference type="EMBL" id="FNFO01000004">
    <property type="protein sequence ID" value="SDL17030.1"/>
    <property type="molecule type" value="Genomic_DNA"/>
</dbReference>
<evidence type="ECO:0000313" key="2">
    <source>
        <dbReference type="EMBL" id="SDL17030.1"/>
    </source>
</evidence>
<dbReference type="STRING" id="1075417.SAMN05421823_104555"/>
<dbReference type="InterPro" id="IPR003423">
    <property type="entry name" value="OMP_efflux"/>
</dbReference>